<dbReference type="Proteomes" id="UP000004679">
    <property type="component" value="Unassembled WGS sequence"/>
</dbReference>
<dbReference type="InterPro" id="IPR043128">
    <property type="entry name" value="Rev_trsase/Diguanyl_cyclase"/>
</dbReference>
<dbReference type="Gene3D" id="3.30.70.270">
    <property type="match status" value="1"/>
</dbReference>
<gene>
    <name evidence="5" type="ORF">MDMS009_2752</name>
</gene>
<dbReference type="SUPFAM" id="SSF55073">
    <property type="entry name" value="Nucleotide cyclase"/>
    <property type="match status" value="1"/>
</dbReference>
<dbReference type="InterPro" id="IPR003018">
    <property type="entry name" value="GAF"/>
</dbReference>
<dbReference type="Gene3D" id="3.30.450.40">
    <property type="match status" value="1"/>
</dbReference>
<dbReference type="AlphaFoldDB" id="C0N9H7"/>
<keyword evidence="6" id="KW-1185">Reference proteome</keyword>
<dbReference type="FunFam" id="3.30.70.270:FF:000001">
    <property type="entry name" value="Diguanylate cyclase domain protein"/>
    <property type="match status" value="1"/>
</dbReference>
<dbReference type="RefSeq" id="WP_008292117.1">
    <property type="nucleotide sequence ID" value="NZ_GG657906.1"/>
</dbReference>
<evidence type="ECO:0000259" key="4">
    <source>
        <dbReference type="PROSITE" id="PS50887"/>
    </source>
</evidence>
<reference evidence="5 6" key="1">
    <citation type="journal article" date="2011" name="J. Bacteriol.">
        <title>Draft genome sequence of the chemolithoheterotrophic, halophilic methylotroph Methylophaga thiooxydans DMS010.</title>
        <authorList>
            <person name="Boden R."/>
            <person name="Ferriera S."/>
            <person name="Johnson J."/>
            <person name="Kelly D.P."/>
            <person name="Murrell J.C."/>
            <person name="Schafer H."/>
        </authorList>
    </citation>
    <scope>NUCLEOTIDE SEQUENCE [LARGE SCALE GENOMIC DNA]</scope>
    <source>
        <strain evidence="5 6">DMS010</strain>
    </source>
</reference>
<dbReference type="HOGENOM" id="CLU_000445_11_32_6"/>
<dbReference type="Pfam" id="PF01590">
    <property type="entry name" value="GAF"/>
    <property type="match status" value="1"/>
</dbReference>
<accession>C0N9H7</accession>
<dbReference type="PANTHER" id="PTHR45138">
    <property type="entry name" value="REGULATORY COMPONENTS OF SENSORY TRANSDUCTION SYSTEM"/>
    <property type="match status" value="1"/>
</dbReference>
<dbReference type="SMART" id="SM00065">
    <property type="entry name" value="GAF"/>
    <property type="match status" value="1"/>
</dbReference>
<dbReference type="EMBL" id="GG657906">
    <property type="protein sequence ID" value="EEF78579.1"/>
    <property type="molecule type" value="Genomic_DNA"/>
</dbReference>
<organism evidence="5 6">
    <name type="scientific">Methylophaga thiooxydans DMS010</name>
    <dbReference type="NCBI Taxonomy" id="637616"/>
    <lineage>
        <taxon>Bacteria</taxon>
        <taxon>Pseudomonadati</taxon>
        <taxon>Pseudomonadota</taxon>
        <taxon>Gammaproteobacteria</taxon>
        <taxon>Thiotrichales</taxon>
        <taxon>Piscirickettsiaceae</taxon>
        <taxon>Methylophaga</taxon>
    </lineage>
</organism>
<feature type="domain" description="GGDEF" evidence="4">
    <location>
        <begin position="203"/>
        <end position="335"/>
    </location>
</feature>
<comment type="cofactor">
    <cofactor evidence="1">
        <name>Mg(2+)</name>
        <dbReference type="ChEBI" id="CHEBI:18420"/>
    </cofactor>
</comment>
<name>C0N9H7_9GAMM</name>
<dbReference type="NCBIfam" id="TIGR00254">
    <property type="entry name" value="GGDEF"/>
    <property type="match status" value="1"/>
</dbReference>
<dbReference type="SUPFAM" id="SSF55781">
    <property type="entry name" value="GAF domain-like"/>
    <property type="match status" value="1"/>
</dbReference>
<sequence length="336" mass="38576">MTNKTIAPHPQVRETLLVEWQSILEILAEFMEVPVALIMSLTKDEFTVFAKNESSLNPFNVGDTDRCHNSGLYCERVINTNQRLFVNNALESDEWCNNPDIEFNLVNYLGFPLHWPNGDIFGTLCVLDTKAHQYTDKQERLMVQFRNMIEVNLELLEKNLKLENLSKNLEYLANTDELTDIWNRRAFIAESEKELQRAVRNEHPVCLLMLDIDDFKQINDQFGHEVGDEVLKLFCHGIMAIKRSYDIFGRIGGEEFAILLPETKQTEAVELAERIREKVANIFFHTQQQKVGITVSIGVCQLTPLDTVLSGLNKADKILYTAKRAGKNQVQNQLSD</sequence>
<dbReference type="InterPro" id="IPR029016">
    <property type="entry name" value="GAF-like_dom_sf"/>
</dbReference>
<dbReference type="EC" id="2.7.7.65" evidence="2"/>
<dbReference type="InterPro" id="IPR029787">
    <property type="entry name" value="Nucleotide_cyclase"/>
</dbReference>
<dbReference type="CDD" id="cd01949">
    <property type="entry name" value="GGDEF"/>
    <property type="match status" value="1"/>
</dbReference>
<dbReference type="OrthoDB" id="5620448at2"/>
<comment type="catalytic activity">
    <reaction evidence="3">
        <text>2 GTP = 3',3'-c-di-GMP + 2 diphosphate</text>
        <dbReference type="Rhea" id="RHEA:24898"/>
        <dbReference type="ChEBI" id="CHEBI:33019"/>
        <dbReference type="ChEBI" id="CHEBI:37565"/>
        <dbReference type="ChEBI" id="CHEBI:58805"/>
        <dbReference type="EC" id="2.7.7.65"/>
    </reaction>
</comment>
<evidence type="ECO:0000256" key="2">
    <source>
        <dbReference type="ARBA" id="ARBA00012528"/>
    </source>
</evidence>
<proteinExistence type="predicted"/>
<dbReference type="PROSITE" id="PS50887">
    <property type="entry name" value="GGDEF"/>
    <property type="match status" value="1"/>
</dbReference>
<protein>
    <recommendedName>
        <fullName evidence="2">diguanylate cyclase</fullName>
        <ecNumber evidence="2">2.7.7.65</ecNumber>
    </recommendedName>
</protein>
<evidence type="ECO:0000256" key="1">
    <source>
        <dbReference type="ARBA" id="ARBA00001946"/>
    </source>
</evidence>
<dbReference type="SMART" id="SM00267">
    <property type="entry name" value="GGDEF"/>
    <property type="match status" value="1"/>
</dbReference>
<dbReference type="InterPro" id="IPR050469">
    <property type="entry name" value="Diguanylate_Cyclase"/>
</dbReference>
<evidence type="ECO:0000313" key="5">
    <source>
        <dbReference type="EMBL" id="EEF78579.1"/>
    </source>
</evidence>
<dbReference type="Pfam" id="PF00990">
    <property type="entry name" value="GGDEF"/>
    <property type="match status" value="1"/>
</dbReference>
<evidence type="ECO:0000313" key="6">
    <source>
        <dbReference type="Proteomes" id="UP000004679"/>
    </source>
</evidence>
<dbReference type="InterPro" id="IPR000160">
    <property type="entry name" value="GGDEF_dom"/>
</dbReference>
<evidence type="ECO:0000256" key="3">
    <source>
        <dbReference type="ARBA" id="ARBA00034247"/>
    </source>
</evidence>
<dbReference type="GO" id="GO:0052621">
    <property type="term" value="F:diguanylate cyclase activity"/>
    <property type="evidence" value="ECO:0007669"/>
    <property type="project" value="UniProtKB-EC"/>
</dbReference>
<dbReference type="PANTHER" id="PTHR45138:SF9">
    <property type="entry name" value="DIGUANYLATE CYCLASE DGCM-RELATED"/>
    <property type="match status" value="1"/>
</dbReference>